<dbReference type="GO" id="GO:0003824">
    <property type="term" value="F:catalytic activity"/>
    <property type="evidence" value="ECO:0007669"/>
    <property type="project" value="InterPro"/>
</dbReference>
<organism evidence="2 3">
    <name type="scientific">Mesorhizobium kowhaii</name>
    <dbReference type="NCBI Taxonomy" id="1300272"/>
    <lineage>
        <taxon>Bacteria</taxon>
        <taxon>Pseudomonadati</taxon>
        <taxon>Pseudomonadota</taxon>
        <taxon>Alphaproteobacteria</taxon>
        <taxon>Hyphomicrobiales</taxon>
        <taxon>Phyllobacteriaceae</taxon>
        <taxon>Mesorhizobium</taxon>
    </lineage>
</organism>
<dbReference type="InterPro" id="IPR000639">
    <property type="entry name" value="Epox_hydrolase-like"/>
</dbReference>
<evidence type="ECO:0000313" key="2">
    <source>
        <dbReference type="EMBL" id="PZV38776.1"/>
    </source>
</evidence>
<dbReference type="AlphaFoldDB" id="A0A2W7E6E5"/>
<evidence type="ECO:0000259" key="1">
    <source>
        <dbReference type="Pfam" id="PF12697"/>
    </source>
</evidence>
<dbReference type="PANTHER" id="PTHR43194">
    <property type="entry name" value="HYDROLASE ALPHA/BETA FOLD FAMILY"/>
    <property type="match status" value="1"/>
</dbReference>
<dbReference type="InterPro" id="IPR029058">
    <property type="entry name" value="AB_hydrolase_fold"/>
</dbReference>
<dbReference type="PRINTS" id="PR00412">
    <property type="entry name" value="EPOXHYDRLASE"/>
</dbReference>
<evidence type="ECO:0000313" key="3">
    <source>
        <dbReference type="Proteomes" id="UP000248616"/>
    </source>
</evidence>
<accession>A0A2W7E6E5</accession>
<dbReference type="InterPro" id="IPR050228">
    <property type="entry name" value="Carboxylesterase_BioH"/>
</dbReference>
<dbReference type="EMBL" id="MZXV01000017">
    <property type="protein sequence ID" value="PZV38776.1"/>
    <property type="molecule type" value="Genomic_DNA"/>
</dbReference>
<proteinExistence type="predicted"/>
<feature type="domain" description="AB hydrolase-1" evidence="1">
    <location>
        <begin position="33"/>
        <end position="268"/>
    </location>
</feature>
<dbReference type="Gene3D" id="3.40.50.1820">
    <property type="entry name" value="alpha/beta hydrolase"/>
    <property type="match status" value="1"/>
</dbReference>
<keyword evidence="3" id="KW-1185">Reference proteome</keyword>
<dbReference type="OrthoDB" id="9812774at2"/>
<reference evidence="3" key="1">
    <citation type="submission" date="2017-03" db="EMBL/GenBank/DDBJ databases">
        <authorList>
            <person name="Safronova V.I."/>
            <person name="Sazanova A.L."/>
            <person name="Chirak E.R."/>
        </authorList>
    </citation>
    <scope>NUCLEOTIDE SEQUENCE [LARGE SCALE GENOMIC DNA]</scope>
    <source>
        <strain evidence="3">Ach-343</strain>
    </source>
</reference>
<dbReference type="Proteomes" id="UP000248616">
    <property type="component" value="Unassembled WGS sequence"/>
</dbReference>
<dbReference type="RefSeq" id="WP_111543893.1">
    <property type="nucleotide sequence ID" value="NZ_MZXV01000017.1"/>
</dbReference>
<dbReference type="SUPFAM" id="SSF53474">
    <property type="entry name" value="alpha/beta-Hydrolases"/>
    <property type="match status" value="1"/>
</dbReference>
<comment type="caution">
    <text evidence="2">The sequence shown here is derived from an EMBL/GenBank/DDBJ whole genome shotgun (WGS) entry which is preliminary data.</text>
</comment>
<gene>
    <name evidence="2" type="ORF">B5V02_08955</name>
</gene>
<protein>
    <recommendedName>
        <fullName evidence="1">AB hydrolase-1 domain-containing protein</fullName>
    </recommendedName>
</protein>
<dbReference type="PRINTS" id="PR00111">
    <property type="entry name" value="ABHYDROLASE"/>
</dbReference>
<dbReference type="InterPro" id="IPR000073">
    <property type="entry name" value="AB_hydrolase_1"/>
</dbReference>
<name>A0A2W7E6E5_9HYPH</name>
<dbReference type="Pfam" id="PF12697">
    <property type="entry name" value="Abhydrolase_6"/>
    <property type="match status" value="1"/>
</dbReference>
<sequence length="277" mass="30778">MAKNTAARIVSRQVSARGIRTHYLEGGEGPTLILLHSGEFGGCAEITWQFNLDALSRNFHVIAPDFLGYGRTEKLFSFEDMWAKRVRHIADFLLAIGVQNGHFIGNSMGGTMLLAVAAMPECPWPIDRMAVVSGGGKIPNNDAREFMNGYDCSLAYMRGMVQRLLVNKAYHSDEAYIERRYRASLIPGAWECTAAARFKSPGRVASEFRTEPDYSQIPFRTLIVAGAQDNLREPNYADAFVGQIPNAELFTMQNAGHFAQIDDPVTFNAKVQQFLST</sequence>
<dbReference type="PANTHER" id="PTHR43194:SF2">
    <property type="entry name" value="PEROXISOMAL MEMBRANE PROTEIN LPX1"/>
    <property type="match status" value="1"/>
</dbReference>